<evidence type="ECO:0000313" key="4">
    <source>
        <dbReference type="EMBL" id="QID84991.1"/>
    </source>
</evidence>
<dbReference type="AlphaFoldDB" id="A0A6C1E7T9"/>
<keyword evidence="3" id="KW-0560">Oxidoreductase</keyword>
<evidence type="ECO:0008006" key="6">
    <source>
        <dbReference type="Google" id="ProtNLM"/>
    </source>
</evidence>
<dbReference type="EMBL" id="CP049004">
    <property type="protein sequence ID" value="QID84991.1"/>
    <property type="molecule type" value="Genomic_DNA"/>
</dbReference>
<gene>
    <name evidence="4" type="ORF">GRS66_007533</name>
</gene>
<evidence type="ECO:0000256" key="2">
    <source>
        <dbReference type="ARBA" id="ARBA00022857"/>
    </source>
</evidence>
<organism evidence="4 5">
    <name type="scientific">Saccharomyces pastorianus</name>
    <name type="common">Lager yeast</name>
    <name type="synonym">Saccharomyces cerevisiae x Saccharomyces eubayanus</name>
    <dbReference type="NCBI Taxonomy" id="27292"/>
    <lineage>
        <taxon>Eukaryota</taxon>
        <taxon>Fungi</taxon>
        <taxon>Dikarya</taxon>
        <taxon>Ascomycota</taxon>
        <taxon>Saccharomycotina</taxon>
        <taxon>Saccharomycetes</taxon>
        <taxon>Saccharomycetales</taxon>
        <taxon>Saccharomycetaceae</taxon>
        <taxon>Saccharomyces</taxon>
    </lineage>
</organism>
<accession>A0A6C1E7T9</accession>
<dbReference type="SUPFAM" id="SSF51735">
    <property type="entry name" value="NAD(P)-binding Rossmann-fold domains"/>
    <property type="match status" value="1"/>
</dbReference>
<dbReference type="PANTHER" id="PTHR24320">
    <property type="entry name" value="RETINOL DEHYDROGENASE"/>
    <property type="match status" value="1"/>
</dbReference>
<dbReference type="InterPro" id="IPR036291">
    <property type="entry name" value="NAD(P)-bd_dom_sf"/>
</dbReference>
<dbReference type="GO" id="GO:0016491">
    <property type="term" value="F:oxidoreductase activity"/>
    <property type="evidence" value="ECO:0007669"/>
    <property type="project" value="UniProtKB-KW"/>
</dbReference>
<keyword evidence="5" id="KW-1185">Reference proteome</keyword>
<name>A0A6C1E7T9_SACPS</name>
<proteinExistence type="inferred from homology"/>
<dbReference type="PRINTS" id="PR00081">
    <property type="entry name" value="GDHRDH"/>
</dbReference>
<dbReference type="InterPro" id="IPR002347">
    <property type="entry name" value="SDR_fam"/>
</dbReference>
<dbReference type="Gene3D" id="3.40.50.720">
    <property type="entry name" value="NAD(P)-binding Rossmann-like Domain"/>
    <property type="match status" value="1"/>
</dbReference>
<dbReference type="PANTHER" id="PTHR24320:SF236">
    <property type="entry name" value="SHORT-CHAIN DEHYDROGENASE-RELATED"/>
    <property type="match status" value="1"/>
</dbReference>
<dbReference type="Pfam" id="PF00106">
    <property type="entry name" value="adh_short"/>
    <property type="match status" value="1"/>
</dbReference>
<comment type="similarity">
    <text evidence="1">Belongs to the short-chain dehydrogenases/reductases (SDR) family.</text>
</comment>
<dbReference type="Proteomes" id="UP000501346">
    <property type="component" value="Chromosome SeVII-ScVII"/>
</dbReference>
<reference evidence="4 5" key="1">
    <citation type="journal article" date="2019" name="BMC Genomics">
        <title>Chromosome level assembly and comparative genome analysis confirm lager-brewing yeasts originated from a single hybridization.</title>
        <authorList>
            <person name="Salazar A.N."/>
            <person name="Gorter de Vries A.R."/>
            <person name="van den Broek M."/>
            <person name="Brouwers N."/>
            <person name="de la Torre Cortes P."/>
            <person name="Kuijpers N.G.A."/>
            <person name="Daran J.G."/>
            <person name="Abeel T."/>
        </authorList>
    </citation>
    <scope>NUCLEOTIDE SEQUENCE [LARGE SCALE GENOMIC DNA]</scope>
    <source>
        <strain evidence="4 5">CBS 1483</strain>
    </source>
</reference>
<evidence type="ECO:0000256" key="3">
    <source>
        <dbReference type="ARBA" id="ARBA00023002"/>
    </source>
</evidence>
<protein>
    <recommendedName>
        <fullName evidence="6">NAD(P)-binding protein</fullName>
    </recommendedName>
</protein>
<evidence type="ECO:0000313" key="5">
    <source>
        <dbReference type="Proteomes" id="UP000501346"/>
    </source>
</evidence>
<sequence>MTEPAPSYSKKKILYELYYGFRPNKPTYTPDDYPNLKGRTAIVTGANTGIGLHVAKILYEKNCDVIIVVRTAAKGEKARDEILAGAPDSKGSVIIADGCDFLDLNTVKPTANKIKTALGDKPLNVIIHNAGLMSPINTGISKQGIEAMFQVNDMGPQLLQHFLDPLFLKKDSDLKRIVWVSSASHLIAFREYGINWENPGFEGIDAGKRPAAAALYGQSKAANIMQAKAWSTKNKTIVDEIGCVSVSCYPGNLNTDLTRDWNPLLRKIGGYLFWDGKYGAYTELYGALSPALTTKDQGAYVVPFGEIHDPREDIKAALANGTDLKLWNLIEEKISKYF</sequence>
<keyword evidence="2" id="KW-0521">NADP</keyword>
<dbReference type="OrthoDB" id="191139at2759"/>
<evidence type="ECO:0000256" key="1">
    <source>
        <dbReference type="ARBA" id="ARBA00006484"/>
    </source>
</evidence>